<organism evidence="3 4">
    <name type="scientific">Phycomyces blakesleeanus (strain ATCC 8743b / DSM 1359 / FGSC 10004 / NBRC 33097 / NRRL 1555)</name>
    <dbReference type="NCBI Taxonomy" id="763407"/>
    <lineage>
        <taxon>Eukaryota</taxon>
        <taxon>Fungi</taxon>
        <taxon>Fungi incertae sedis</taxon>
        <taxon>Mucoromycota</taxon>
        <taxon>Mucoromycotina</taxon>
        <taxon>Mucoromycetes</taxon>
        <taxon>Mucorales</taxon>
        <taxon>Phycomycetaceae</taxon>
        <taxon>Phycomyces</taxon>
    </lineage>
</organism>
<dbReference type="InterPro" id="IPR013899">
    <property type="entry name" value="DUF1771"/>
</dbReference>
<dbReference type="CDD" id="cd14279">
    <property type="entry name" value="CUE"/>
    <property type="match status" value="1"/>
</dbReference>
<evidence type="ECO:0000259" key="2">
    <source>
        <dbReference type="PROSITE" id="PS50828"/>
    </source>
</evidence>
<dbReference type="PROSITE" id="PS50828">
    <property type="entry name" value="SMR"/>
    <property type="match status" value="1"/>
</dbReference>
<feature type="compositionally biased region" description="Acidic residues" evidence="1">
    <location>
        <begin position="102"/>
        <end position="124"/>
    </location>
</feature>
<dbReference type="STRING" id="763407.A0A167M2I7"/>
<feature type="domain" description="Smr" evidence="2">
    <location>
        <begin position="496"/>
        <end position="578"/>
    </location>
</feature>
<dbReference type="InParanoid" id="A0A167M2I7"/>
<dbReference type="InterPro" id="IPR002625">
    <property type="entry name" value="Smr_dom"/>
</dbReference>
<gene>
    <name evidence="3" type="ORF">PHYBLDRAFT_79725</name>
</gene>
<proteinExistence type="predicted"/>
<dbReference type="InterPro" id="IPR052772">
    <property type="entry name" value="Endo/PolyKinase_Domain-Protein"/>
</dbReference>
<feature type="region of interest" description="Disordered" evidence="1">
    <location>
        <begin position="67"/>
        <end position="140"/>
    </location>
</feature>
<dbReference type="RefSeq" id="XP_018289619.1">
    <property type="nucleotide sequence ID" value="XM_018443495.1"/>
</dbReference>
<dbReference type="OrthoDB" id="3231855at2759"/>
<protein>
    <recommendedName>
        <fullName evidence="2">Smr domain-containing protein</fullName>
    </recommendedName>
</protein>
<dbReference type="Proteomes" id="UP000077315">
    <property type="component" value="Unassembled WGS sequence"/>
</dbReference>
<dbReference type="InterPro" id="IPR036063">
    <property type="entry name" value="Smr_dom_sf"/>
</dbReference>
<dbReference type="EMBL" id="KV440985">
    <property type="protein sequence ID" value="OAD71579.1"/>
    <property type="molecule type" value="Genomic_DNA"/>
</dbReference>
<dbReference type="SMART" id="SM01162">
    <property type="entry name" value="DUF1771"/>
    <property type="match status" value="1"/>
</dbReference>
<dbReference type="PANTHER" id="PTHR46535:SF1">
    <property type="entry name" value="NEDD4-BINDING PROTEIN 2"/>
    <property type="match status" value="1"/>
</dbReference>
<dbReference type="SUPFAM" id="SSF160443">
    <property type="entry name" value="SMR domain-like"/>
    <property type="match status" value="1"/>
</dbReference>
<feature type="compositionally biased region" description="Basic residues" evidence="1">
    <location>
        <begin position="206"/>
        <end position="215"/>
    </location>
</feature>
<feature type="compositionally biased region" description="Polar residues" evidence="1">
    <location>
        <begin position="67"/>
        <end position="91"/>
    </location>
</feature>
<dbReference type="GeneID" id="29004400"/>
<dbReference type="VEuPathDB" id="FungiDB:PHYBLDRAFT_79725"/>
<dbReference type="SMART" id="SM00463">
    <property type="entry name" value="SMR"/>
    <property type="match status" value="1"/>
</dbReference>
<evidence type="ECO:0000256" key="1">
    <source>
        <dbReference type="SAM" id="MobiDB-lite"/>
    </source>
</evidence>
<sequence>MGLLKDEQYEKATRGFERRQMDVCEDINRLKADFCPTLDPSLVEAIWVDTNDYSQAVDILSELSKESSVQSTFEAQSSPKQPYAPSIQSSRPCLIRPKSPTESDDSDGLSDENEEYEYYEDEEDQEKKKTEHSEEEVGDDFRELENSVDFLQMCFPDHERSDLLDALLTHDNDTEKTTDFLLTTEYLKDSSSNDPMSSVSTPTEHPRKKKKKKKPKIVWASGGHLTPSVHTRELDNNGMACVSDNHWHKYDATLGALQPLFPQLSHHDLLMAAQKRPNDLIAMIRYLMDRHRDLDPRRYLSSDELHDLEQIQKALLEIMGSGNMNEREILSIGLGILSKDENSTCEEKIQEAIEYCLTKEQREAKRLDNERLKLARQMEHMTVVSNSGSKNQKELTKDLPVVPEYLLLNNREYIEDDPEECRTMAMDLILQRNELFRKAGAAYQQAKNKNTGEGGIAFYYSDEARQLDSRAKNWNMRAARSLVRHQRLAHEDDHLLDLHGLTVAEAQVLIQEGVTQWWSRSNMQSGRRQIKPLKIVTGVGKHSLDGQSKLLPTALKWLKREGWQVVQSSPGCILVKGSTK</sequence>
<dbReference type="Pfam" id="PF08590">
    <property type="entry name" value="DUF1771"/>
    <property type="match status" value="1"/>
</dbReference>
<reference evidence="4" key="1">
    <citation type="submission" date="2015-06" db="EMBL/GenBank/DDBJ databases">
        <title>Expansion of signal transduction pathways in fungi by whole-genome duplication.</title>
        <authorList>
            <consortium name="DOE Joint Genome Institute"/>
            <person name="Corrochano L.M."/>
            <person name="Kuo A."/>
            <person name="Marcet-Houben M."/>
            <person name="Polaino S."/>
            <person name="Salamov A."/>
            <person name="Villalobos J.M."/>
            <person name="Alvarez M.I."/>
            <person name="Avalos J."/>
            <person name="Benito E.P."/>
            <person name="Benoit I."/>
            <person name="Burger G."/>
            <person name="Camino L.P."/>
            <person name="Canovas D."/>
            <person name="Cerda-Olmedo E."/>
            <person name="Cheng J.-F."/>
            <person name="Dominguez A."/>
            <person name="Elias M."/>
            <person name="Eslava A.P."/>
            <person name="Glaser F."/>
            <person name="Grimwood J."/>
            <person name="Gutierrez G."/>
            <person name="Heitman J."/>
            <person name="Henrissat B."/>
            <person name="Iturriaga E.A."/>
            <person name="Lang B.F."/>
            <person name="Lavin J.L."/>
            <person name="Lee S."/>
            <person name="Li W."/>
            <person name="Lindquist E."/>
            <person name="Lopez-Garcia S."/>
            <person name="Luque E.M."/>
            <person name="Marcos A.T."/>
            <person name="Martin J."/>
            <person name="McCluskey K."/>
            <person name="Medina H.R."/>
            <person name="Miralles-Duran A."/>
            <person name="Miyazaki A."/>
            <person name="Munoz-Torres E."/>
            <person name="Oguiza J.A."/>
            <person name="Ohm R."/>
            <person name="Olmedo M."/>
            <person name="Orejas M."/>
            <person name="Ortiz-Castellanos L."/>
            <person name="Pisabarro A.G."/>
            <person name="Rodriguez-Romero J."/>
            <person name="Ruiz-Herrera J."/>
            <person name="Ruiz-Vazquez R."/>
            <person name="Sanz C."/>
            <person name="Schackwitz W."/>
            <person name="Schmutz J."/>
            <person name="Shahriari M."/>
            <person name="Shelest E."/>
            <person name="Silva-Franco F."/>
            <person name="Soanes D."/>
            <person name="Syed K."/>
            <person name="Tagua V.G."/>
            <person name="Talbot N.J."/>
            <person name="Thon M."/>
            <person name="De vries R.P."/>
            <person name="Wiebenga A."/>
            <person name="Yadav J.S."/>
            <person name="Braun E.L."/>
            <person name="Baker S."/>
            <person name="Garre V."/>
            <person name="Horwitz B."/>
            <person name="Torres-Martinez S."/>
            <person name="Idnurm A."/>
            <person name="Herrera-Estrella A."/>
            <person name="Gabaldon T."/>
            <person name="Grigoriev I.V."/>
        </authorList>
    </citation>
    <scope>NUCLEOTIDE SEQUENCE [LARGE SCALE GENOMIC DNA]</scope>
    <source>
        <strain evidence="4">NRRL 1555(-)</strain>
    </source>
</reference>
<dbReference type="GO" id="GO:0005634">
    <property type="term" value="C:nucleus"/>
    <property type="evidence" value="ECO:0007669"/>
    <property type="project" value="TreeGrafter"/>
</dbReference>
<feature type="compositionally biased region" description="Low complexity" evidence="1">
    <location>
        <begin position="190"/>
        <end position="200"/>
    </location>
</feature>
<keyword evidence="4" id="KW-1185">Reference proteome</keyword>
<dbReference type="PANTHER" id="PTHR46535">
    <property type="entry name" value="NEDD4-BINDING PROTEIN 2"/>
    <property type="match status" value="1"/>
</dbReference>
<evidence type="ECO:0000313" key="4">
    <source>
        <dbReference type="Proteomes" id="UP000077315"/>
    </source>
</evidence>
<dbReference type="Gene3D" id="3.30.1370.110">
    <property type="match status" value="1"/>
</dbReference>
<dbReference type="AlphaFoldDB" id="A0A167M2I7"/>
<dbReference type="GO" id="GO:0004519">
    <property type="term" value="F:endonuclease activity"/>
    <property type="evidence" value="ECO:0007669"/>
    <property type="project" value="TreeGrafter"/>
</dbReference>
<accession>A0A167M2I7</accession>
<evidence type="ECO:0000313" key="3">
    <source>
        <dbReference type="EMBL" id="OAD71579.1"/>
    </source>
</evidence>
<feature type="region of interest" description="Disordered" evidence="1">
    <location>
        <begin position="188"/>
        <end position="215"/>
    </location>
</feature>
<name>A0A167M2I7_PHYB8</name>